<evidence type="ECO:0000256" key="2">
    <source>
        <dbReference type="SAM" id="SignalP"/>
    </source>
</evidence>
<evidence type="ECO:0000256" key="1">
    <source>
        <dbReference type="SAM" id="MobiDB-lite"/>
    </source>
</evidence>
<keyword evidence="2" id="KW-0732">Signal</keyword>
<feature type="compositionally biased region" description="Pro residues" evidence="1">
    <location>
        <begin position="95"/>
        <end position="107"/>
    </location>
</feature>
<protein>
    <submittedName>
        <fullName evidence="3">Uncharacterized protein</fullName>
    </submittedName>
</protein>
<reference evidence="3 4" key="1">
    <citation type="journal article" date="2024" name="G3 (Bethesda)">
        <title>Genome assembly of Hibiscus sabdariffa L. provides insights into metabolisms of medicinal natural products.</title>
        <authorList>
            <person name="Kim T."/>
        </authorList>
    </citation>
    <scope>NUCLEOTIDE SEQUENCE [LARGE SCALE GENOMIC DNA]</scope>
    <source>
        <strain evidence="3">TK-2024</strain>
        <tissue evidence="3">Old leaves</tissue>
    </source>
</reference>
<feature type="compositionally biased region" description="Pro residues" evidence="1">
    <location>
        <begin position="74"/>
        <end position="86"/>
    </location>
</feature>
<name>A0ABR2ACW2_9ROSI</name>
<dbReference type="Proteomes" id="UP001396334">
    <property type="component" value="Unassembled WGS sequence"/>
</dbReference>
<dbReference type="EMBL" id="JBBPBN010000266">
    <property type="protein sequence ID" value="KAK8491010.1"/>
    <property type="molecule type" value="Genomic_DNA"/>
</dbReference>
<evidence type="ECO:0000313" key="3">
    <source>
        <dbReference type="EMBL" id="KAK8491010.1"/>
    </source>
</evidence>
<comment type="caution">
    <text evidence="3">The sequence shown here is derived from an EMBL/GenBank/DDBJ whole genome shotgun (WGS) entry which is preliminary data.</text>
</comment>
<feature type="chain" id="PRO_5045358525" evidence="2">
    <location>
        <begin position="23"/>
        <end position="107"/>
    </location>
</feature>
<gene>
    <name evidence="3" type="ORF">V6N11_060089</name>
</gene>
<feature type="signal peptide" evidence="2">
    <location>
        <begin position="1"/>
        <end position="22"/>
    </location>
</feature>
<organism evidence="3 4">
    <name type="scientific">Hibiscus sabdariffa</name>
    <name type="common">roselle</name>
    <dbReference type="NCBI Taxonomy" id="183260"/>
    <lineage>
        <taxon>Eukaryota</taxon>
        <taxon>Viridiplantae</taxon>
        <taxon>Streptophyta</taxon>
        <taxon>Embryophyta</taxon>
        <taxon>Tracheophyta</taxon>
        <taxon>Spermatophyta</taxon>
        <taxon>Magnoliopsida</taxon>
        <taxon>eudicotyledons</taxon>
        <taxon>Gunneridae</taxon>
        <taxon>Pentapetalae</taxon>
        <taxon>rosids</taxon>
        <taxon>malvids</taxon>
        <taxon>Malvales</taxon>
        <taxon>Malvaceae</taxon>
        <taxon>Malvoideae</taxon>
        <taxon>Hibiscus</taxon>
    </lineage>
</organism>
<keyword evidence="4" id="KW-1185">Reference proteome</keyword>
<proteinExistence type="predicted"/>
<evidence type="ECO:0000313" key="4">
    <source>
        <dbReference type="Proteomes" id="UP001396334"/>
    </source>
</evidence>
<sequence>MATMKAIPWCIIFGLLISNSNATYRETQGSTLDDISSRYFSFNFHTVSARLIRPRRPTPPPPSPKGNFIVHQLAPPPSNPPPPPPKGKFIVHQLAPPPSPSPPPPCA</sequence>
<feature type="region of interest" description="Disordered" evidence="1">
    <location>
        <begin position="51"/>
        <end position="107"/>
    </location>
</feature>
<accession>A0ABR2ACW2</accession>